<dbReference type="RefSeq" id="WP_200769677.1">
    <property type="nucleotide sequence ID" value="NZ_FNGO01000003.1"/>
</dbReference>
<dbReference type="Pfam" id="PF01513">
    <property type="entry name" value="NAD_kinase"/>
    <property type="match status" value="1"/>
</dbReference>
<dbReference type="STRING" id="321763.SAMN04488692_10353"/>
<keyword evidence="2" id="KW-1185">Reference proteome</keyword>
<dbReference type="GO" id="GO:0003951">
    <property type="term" value="F:NAD+ kinase activity"/>
    <property type="evidence" value="ECO:0007669"/>
    <property type="project" value="InterPro"/>
</dbReference>
<accession>A0A1G9IST9</accession>
<dbReference type="AlphaFoldDB" id="A0A1G9IST9"/>
<keyword evidence="1" id="KW-0808">Transferase</keyword>
<dbReference type="InterPro" id="IPR016064">
    <property type="entry name" value="NAD/diacylglycerol_kinase_sf"/>
</dbReference>
<dbReference type="Gene3D" id="3.40.50.10330">
    <property type="entry name" value="Probable inorganic polyphosphate/atp-NAD kinase, domain 1"/>
    <property type="match status" value="1"/>
</dbReference>
<proteinExistence type="predicted"/>
<dbReference type="GO" id="GO:0051287">
    <property type="term" value="F:NAD binding"/>
    <property type="evidence" value="ECO:0007669"/>
    <property type="project" value="UniProtKB-ARBA"/>
</dbReference>
<protein>
    <submittedName>
        <fullName evidence="1">Predicted polyphosphate-or ATP-dependent NAD kinase</fullName>
    </submittedName>
</protein>
<reference evidence="1 2" key="1">
    <citation type="submission" date="2016-10" db="EMBL/GenBank/DDBJ databases">
        <authorList>
            <person name="de Groot N.N."/>
        </authorList>
    </citation>
    <scope>NUCLEOTIDE SEQUENCE [LARGE SCALE GENOMIC DNA]</scope>
    <source>
        <strain evidence="1 2">SLAS-1</strain>
    </source>
</reference>
<dbReference type="SUPFAM" id="SSF111331">
    <property type="entry name" value="NAD kinase/diacylglycerol kinase-like"/>
    <property type="match status" value="1"/>
</dbReference>
<evidence type="ECO:0000313" key="1">
    <source>
        <dbReference type="EMBL" id="SDL28162.1"/>
    </source>
</evidence>
<dbReference type="PANTHER" id="PTHR40697:SF2">
    <property type="entry name" value="ATP-NAD KINASE-RELATED"/>
    <property type="match status" value="1"/>
</dbReference>
<dbReference type="GO" id="GO:0005524">
    <property type="term" value="F:ATP binding"/>
    <property type="evidence" value="ECO:0007669"/>
    <property type="project" value="UniProtKB-ARBA"/>
</dbReference>
<keyword evidence="1" id="KW-0418">Kinase</keyword>
<dbReference type="InterPro" id="IPR017438">
    <property type="entry name" value="ATP-NAD_kinase_N"/>
</dbReference>
<dbReference type="PANTHER" id="PTHR40697">
    <property type="entry name" value="ACETOIN CATABOLISM PROTEIN X"/>
    <property type="match status" value="1"/>
</dbReference>
<name>A0A1G9IST9_9FIRM</name>
<organism evidence="1 2">
    <name type="scientific">Halarsenatibacter silvermanii</name>
    <dbReference type="NCBI Taxonomy" id="321763"/>
    <lineage>
        <taxon>Bacteria</taxon>
        <taxon>Bacillati</taxon>
        <taxon>Bacillota</taxon>
        <taxon>Clostridia</taxon>
        <taxon>Halanaerobiales</taxon>
        <taxon>Halarsenatibacteraceae</taxon>
        <taxon>Halarsenatibacter</taxon>
    </lineage>
</organism>
<dbReference type="Pfam" id="PF20143">
    <property type="entry name" value="NAD_kinase_C"/>
    <property type="match status" value="1"/>
</dbReference>
<dbReference type="InterPro" id="IPR039065">
    <property type="entry name" value="AcoX-like"/>
</dbReference>
<gene>
    <name evidence="1" type="ORF">SAMN04488692_10353</name>
</gene>
<dbReference type="Proteomes" id="UP000199476">
    <property type="component" value="Unassembled WGS sequence"/>
</dbReference>
<sequence length="317" mass="34702">MELITYPAEMGEKSTARVGISAEVIGEIDSGETRPEDTRQAARDMKEKGVELILFAGGDGTARDIYSAVETSLPALGIPAGVKIHSAVFATNPKNAGVLVRKFVRGEVSGTDEKEVMDIDEDAFREGEVRARLFGYLSVPGDQQLTQNQKSGSGKSDESTRYAIAGFFLQERMKEDTLYIIGPGTTTSSIMEKLELNFSLLGVDAIFNEELVGSDLAEEDLLNLLTEYENYPAEIVVTVIGGQGFIFGRGNQQISDRVIRRVGEDSITIIATSHKLYSLPENKMLIDTGDQKLNEQLSGYYRVITDYKTESMIKAGT</sequence>
<dbReference type="InterPro" id="IPR002504">
    <property type="entry name" value="NADK"/>
</dbReference>
<dbReference type="GO" id="GO:0006741">
    <property type="term" value="P:NADP+ biosynthetic process"/>
    <property type="evidence" value="ECO:0007669"/>
    <property type="project" value="InterPro"/>
</dbReference>
<evidence type="ECO:0000313" key="2">
    <source>
        <dbReference type="Proteomes" id="UP000199476"/>
    </source>
</evidence>
<dbReference type="EMBL" id="FNGO01000003">
    <property type="protein sequence ID" value="SDL28162.1"/>
    <property type="molecule type" value="Genomic_DNA"/>
</dbReference>